<feature type="region of interest" description="Disordered" evidence="1">
    <location>
        <begin position="69"/>
        <end position="98"/>
    </location>
</feature>
<feature type="region of interest" description="Disordered" evidence="1">
    <location>
        <begin position="1"/>
        <end position="51"/>
    </location>
</feature>
<organism evidence="2 3">
    <name type="scientific">Tuber borchii</name>
    <name type="common">White truffle</name>
    <dbReference type="NCBI Taxonomy" id="42251"/>
    <lineage>
        <taxon>Eukaryota</taxon>
        <taxon>Fungi</taxon>
        <taxon>Dikarya</taxon>
        <taxon>Ascomycota</taxon>
        <taxon>Pezizomycotina</taxon>
        <taxon>Pezizomycetes</taxon>
        <taxon>Pezizales</taxon>
        <taxon>Tuberaceae</taxon>
        <taxon>Tuber</taxon>
    </lineage>
</organism>
<dbReference type="AlphaFoldDB" id="A0A2T6ZPV3"/>
<evidence type="ECO:0000256" key="1">
    <source>
        <dbReference type="SAM" id="MobiDB-lite"/>
    </source>
</evidence>
<name>A0A2T6ZPV3_TUBBO</name>
<comment type="caution">
    <text evidence="2">The sequence shown here is derived from an EMBL/GenBank/DDBJ whole genome shotgun (WGS) entry which is preliminary data.</text>
</comment>
<feature type="compositionally biased region" description="Basic and acidic residues" evidence="1">
    <location>
        <begin position="69"/>
        <end position="78"/>
    </location>
</feature>
<dbReference type="Proteomes" id="UP000244722">
    <property type="component" value="Unassembled WGS sequence"/>
</dbReference>
<keyword evidence="3" id="KW-1185">Reference proteome</keyword>
<reference evidence="2 3" key="1">
    <citation type="submission" date="2017-04" db="EMBL/GenBank/DDBJ databases">
        <title>Draft genome sequence of Tuber borchii Vittad., a whitish edible truffle.</title>
        <authorList>
            <consortium name="DOE Joint Genome Institute"/>
            <person name="Murat C."/>
            <person name="Kuo A."/>
            <person name="Barry K.W."/>
            <person name="Clum A."/>
            <person name="Dockter R.B."/>
            <person name="Fauchery L."/>
            <person name="Iotti M."/>
            <person name="Kohler A."/>
            <person name="Labutti K."/>
            <person name="Lindquist E.A."/>
            <person name="Lipzen A."/>
            <person name="Ohm R.A."/>
            <person name="Wang M."/>
            <person name="Grigoriev I.V."/>
            <person name="Zambonelli A."/>
            <person name="Martin F.M."/>
        </authorList>
    </citation>
    <scope>NUCLEOTIDE SEQUENCE [LARGE SCALE GENOMIC DNA]</scope>
    <source>
        <strain evidence="2 3">Tbo3840</strain>
    </source>
</reference>
<proteinExistence type="predicted"/>
<accession>A0A2T6ZPV3</accession>
<evidence type="ECO:0000313" key="3">
    <source>
        <dbReference type="Proteomes" id="UP000244722"/>
    </source>
</evidence>
<protein>
    <submittedName>
        <fullName evidence="2">Uncharacterized protein</fullName>
    </submittedName>
</protein>
<feature type="compositionally biased region" description="Basic residues" evidence="1">
    <location>
        <begin position="1"/>
        <end position="12"/>
    </location>
</feature>
<sequence length="317" mass="36715">MGHSSTIHRRTRSSHDIQTSAFNQTSYEKNAIPYPTAKDTPPQLYPIKDLPSPQQLREGFKWVGSFKDHTTGEAHSQEQEDYTSTKNEYPPNETPDEKNVTHNLTAREDPPSLQQFEQLFEQREAEWYQRYQDLHSKFGLQILECQTEFFRCSREWHVRFEKINQEILEKSIENATLIAAVLYQMTEKMISKENFNVRGALERMVHHAKLIKKIGAGCPTEIQAGLNELAKTPAFTKVLRKEAASRGLKPEAVTPCIASVYGKVCQHAHGNDYIITLYEEGYTASELTVLATFLRMQSEWPHGLQWREEKRKKYTKH</sequence>
<gene>
    <name evidence="2" type="ORF">B9Z19DRAFT_1086113</name>
</gene>
<feature type="compositionally biased region" description="Polar residues" evidence="1">
    <location>
        <begin position="16"/>
        <end position="28"/>
    </location>
</feature>
<dbReference type="OrthoDB" id="5425868at2759"/>
<evidence type="ECO:0000313" key="2">
    <source>
        <dbReference type="EMBL" id="PUU77513.1"/>
    </source>
</evidence>
<dbReference type="EMBL" id="NESQ01000150">
    <property type="protein sequence ID" value="PUU77513.1"/>
    <property type="molecule type" value="Genomic_DNA"/>
</dbReference>